<feature type="domain" description="HTH tetR-type" evidence="5">
    <location>
        <begin position="9"/>
        <end position="69"/>
    </location>
</feature>
<dbReference type="EMBL" id="CP061038">
    <property type="protein sequence ID" value="QNQ11719.1"/>
    <property type="molecule type" value="Genomic_DNA"/>
</dbReference>
<dbReference type="InterPro" id="IPR036271">
    <property type="entry name" value="Tet_transcr_reg_TetR-rel_C_sf"/>
</dbReference>
<dbReference type="InterPro" id="IPR001647">
    <property type="entry name" value="HTH_TetR"/>
</dbReference>
<feature type="DNA-binding region" description="H-T-H motif" evidence="4">
    <location>
        <begin position="32"/>
        <end position="51"/>
    </location>
</feature>
<dbReference type="InterPro" id="IPR009057">
    <property type="entry name" value="Homeodomain-like_sf"/>
</dbReference>
<organism evidence="6 7">
    <name type="scientific">Sphingomonas alpina</name>
    <dbReference type="NCBI Taxonomy" id="653931"/>
    <lineage>
        <taxon>Bacteria</taxon>
        <taxon>Pseudomonadati</taxon>
        <taxon>Pseudomonadota</taxon>
        <taxon>Alphaproteobacteria</taxon>
        <taxon>Sphingomonadales</taxon>
        <taxon>Sphingomonadaceae</taxon>
        <taxon>Sphingomonas</taxon>
    </lineage>
</organism>
<proteinExistence type="predicted"/>
<sequence length="197" mass="21143">MRYDSDHKSETRKRVLTEAARDIRAKGPGGIAVAGIMARAGLTHGGFYAHFKSKDELIAEAIGTMFDDARGRFDKAMAESDPAAALRLYLDFYLSPRHRDTRERGCPLPALSSDLARLDPIPRARFGEGVAALTGRLADALDRHGIADATVAASSMLSEMVGAVSLARAVDDAAQSDAILENAAAMLRQRFGLEVAE</sequence>
<keyword evidence="1" id="KW-0805">Transcription regulation</keyword>
<evidence type="ECO:0000259" key="5">
    <source>
        <dbReference type="PROSITE" id="PS50977"/>
    </source>
</evidence>
<evidence type="ECO:0000256" key="3">
    <source>
        <dbReference type="ARBA" id="ARBA00023163"/>
    </source>
</evidence>
<dbReference type="PROSITE" id="PS50977">
    <property type="entry name" value="HTH_TETR_2"/>
    <property type="match status" value="1"/>
</dbReference>
<dbReference type="Pfam" id="PF00440">
    <property type="entry name" value="TetR_N"/>
    <property type="match status" value="1"/>
</dbReference>
<dbReference type="SUPFAM" id="SSF46689">
    <property type="entry name" value="Homeodomain-like"/>
    <property type="match status" value="1"/>
</dbReference>
<evidence type="ECO:0000313" key="7">
    <source>
        <dbReference type="Proteomes" id="UP000516148"/>
    </source>
</evidence>
<dbReference type="SUPFAM" id="SSF48498">
    <property type="entry name" value="Tetracyclin repressor-like, C-terminal domain"/>
    <property type="match status" value="1"/>
</dbReference>
<dbReference type="KEGG" id="spap:H3Z74_11615"/>
<dbReference type="RefSeq" id="WP_187764024.1">
    <property type="nucleotide sequence ID" value="NZ_CP061038.1"/>
</dbReference>
<dbReference type="Gene3D" id="1.10.10.60">
    <property type="entry name" value="Homeodomain-like"/>
    <property type="match status" value="1"/>
</dbReference>
<dbReference type="Proteomes" id="UP000516148">
    <property type="component" value="Chromosome"/>
</dbReference>
<dbReference type="GO" id="GO:0003677">
    <property type="term" value="F:DNA binding"/>
    <property type="evidence" value="ECO:0007669"/>
    <property type="project" value="UniProtKB-UniRule"/>
</dbReference>
<evidence type="ECO:0000256" key="2">
    <source>
        <dbReference type="ARBA" id="ARBA00023125"/>
    </source>
</evidence>
<dbReference type="Gene3D" id="1.10.357.10">
    <property type="entry name" value="Tetracycline Repressor, domain 2"/>
    <property type="match status" value="1"/>
</dbReference>
<keyword evidence="2 4" id="KW-0238">DNA-binding</keyword>
<evidence type="ECO:0000313" key="6">
    <source>
        <dbReference type="EMBL" id="QNQ11719.1"/>
    </source>
</evidence>
<reference evidence="6 7" key="1">
    <citation type="submission" date="2020-09" db="EMBL/GenBank/DDBJ databases">
        <title>Sphingomonas sp., a new species isolated from pork steak.</title>
        <authorList>
            <person name="Heidler von Heilborn D."/>
        </authorList>
    </citation>
    <scope>NUCLEOTIDE SEQUENCE [LARGE SCALE GENOMIC DNA]</scope>
    <source>
        <strain evidence="7">S8-3T</strain>
    </source>
</reference>
<evidence type="ECO:0000256" key="4">
    <source>
        <dbReference type="PROSITE-ProRule" id="PRU00335"/>
    </source>
</evidence>
<keyword evidence="3" id="KW-0804">Transcription</keyword>
<evidence type="ECO:0000256" key="1">
    <source>
        <dbReference type="ARBA" id="ARBA00023015"/>
    </source>
</evidence>
<dbReference type="AlphaFoldDB" id="A0A7H0LPW6"/>
<dbReference type="PANTHER" id="PTHR47506">
    <property type="entry name" value="TRANSCRIPTIONAL REGULATORY PROTEIN"/>
    <property type="match status" value="1"/>
</dbReference>
<name>A0A7H0LPW6_9SPHN</name>
<accession>A0A7H0LPW6</accession>
<gene>
    <name evidence="6" type="ORF">H3Z74_11615</name>
</gene>
<dbReference type="PANTHER" id="PTHR47506:SF7">
    <property type="entry name" value="TRANSCRIPTIONAL REGULATORY PROTEIN"/>
    <property type="match status" value="1"/>
</dbReference>
<protein>
    <submittedName>
        <fullName evidence="6">TetR/AcrR family transcriptional regulator</fullName>
    </submittedName>
</protein>
<keyword evidence="7" id="KW-1185">Reference proteome</keyword>